<accession>A0AAJ4EJH4</accession>
<evidence type="ECO:0000313" key="2">
    <source>
        <dbReference type="Proteomes" id="UP000464735"/>
    </source>
</evidence>
<name>A0AAJ4EJH4_SPICI</name>
<dbReference type="Proteomes" id="UP000464735">
    <property type="component" value="Chromosome"/>
</dbReference>
<protein>
    <submittedName>
        <fullName evidence="1">Uncharacterized protein</fullName>
    </submittedName>
</protein>
<organism evidence="1 2">
    <name type="scientific">Spiroplasma citri</name>
    <dbReference type="NCBI Taxonomy" id="2133"/>
    <lineage>
        <taxon>Bacteria</taxon>
        <taxon>Bacillati</taxon>
        <taxon>Mycoplasmatota</taxon>
        <taxon>Mollicutes</taxon>
        <taxon>Entomoplasmatales</taxon>
        <taxon>Spiroplasmataceae</taxon>
        <taxon>Spiroplasma</taxon>
    </lineage>
</organism>
<reference evidence="1 2" key="1">
    <citation type="submission" date="2019-11" db="EMBL/GenBank/DDBJ databases">
        <title>Whole genome sequencing and comparative genomics analyses of five strains of Spiroplasma citri.</title>
        <authorList>
            <person name="Yokomi R."/>
            <person name="Chen J."/>
            <person name="Rattner R."/>
            <person name="Vidalakis G."/>
        </authorList>
    </citation>
    <scope>NUCLEOTIDE SEQUENCE [LARGE SCALE GENOMIC DNA]</scope>
    <source>
        <strain evidence="1 2">BR12</strain>
    </source>
</reference>
<dbReference type="EMBL" id="CP046368">
    <property type="protein sequence ID" value="QIA68932.1"/>
    <property type="molecule type" value="Genomic_DNA"/>
</dbReference>
<dbReference type="RefSeq" id="WP_164105977.1">
    <property type="nucleotide sequence ID" value="NZ_CP046368.1"/>
</dbReference>
<evidence type="ECO:0000313" key="1">
    <source>
        <dbReference type="EMBL" id="QIA68932.1"/>
    </source>
</evidence>
<proteinExistence type="predicted"/>
<gene>
    <name evidence="1" type="ORF">GL298_05075</name>
</gene>
<dbReference type="AlphaFoldDB" id="A0AAJ4EJH4"/>
<sequence length="53" mass="6367">MQIYCKETFNNMLIASMLRLNSRINEVKINKNKEKVEFNIFKINQSQNQFLSL</sequence>